<dbReference type="Gene3D" id="1.20.1250.20">
    <property type="entry name" value="MFS general substrate transporter like domains"/>
    <property type="match status" value="2"/>
</dbReference>
<keyword evidence="2 6" id="KW-0812">Transmembrane</keyword>
<dbReference type="InterPro" id="IPR020846">
    <property type="entry name" value="MFS_dom"/>
</dbReference>
<feature type="transmembrane region" description="Helical" evidence="6">
    <location>
        <begin position="247"/>
        <end position="264"/>
    </location>
</feature>
<name>A0A1I8AIH9_9BILA</name>
<evidence type="ECO:0000313" key="9">
    <source>
        <dbReference type="WBParaSite" id="L893_g6090.t2"/>
    </source>
</evidence>
<sequence length="663" mass="73684">MFEENGRNPHPNFAAASKVKAALSSSRQSVKKVAQSTADRVQRVLSSGKSETIEQLHTVNEKEGWFFTKTRWQIALIANVGFLIAFGIRCNFGAAKARMITNFTDPFGDVHMQEFFWSPTELGMLESSFFYGYAISQIPGGLLAAKFAPNMLFGLSVVIAGILNIAMSIALQYHPFTDVVVVVLQIAQGLSLGISYPAMHGVWRHWAPPLERSKLATTTFTGSYFGVMLGMPLSAYLVSYVNWAAPFYVYGVIALIWSVLWFRVSAATPARHRHISEDERKFIIKQVGPVTTGQMTLTTVPWKQILTSGPVWAIVVCNFCRSWSFFLLLGNQLTYMKDVLGMQIHDSGLISALPQLLLAFSVLSSGQIADYLRARGKMSTTMVRKMFNSMGFFGEAAFLCALSFLTQPTPAVTCLVLAAGTSGFAIAGFNVNHFDIAPRYAPILMGFSNGVGALAGLGGFFTEHITQDNPSGWQMCFLMAMGVDLVGLLVFLLLGSGELQEWAKEEEPQQSMEEIVQKLCKYLDPSYEPSQLLLHFSVRRSAHVLSDVVTRFQPPPLHEQAREARQPRRPESEQRSRGHIHAAAGDRRAERSDRRRAVESTDDPRQRRRRVSTTFVAVFISGELLYKVQKCRIAGIHKKNKSSLIVAPLGPLFPCVINWKRMS</sequence>
<evidence type="ECO:0000259" key="7">
    <source>
        <dbReference type="PROSITE" id="PS50850"/>
    </source>
</evidence>
<evidence type="ECO:0000256" key="5">
    <source>
        <dbReference type="SAM" id="MobiDB-lite"/>
    </source>
</evidence>
<feature type="compositionally biased region" description="Basic and acidic residues" evidence="5">
    <location>
        <begin position="559"/>
        <end position="576"/>
    </location>
</feature>
<feature type="transmembrane region" description="Helical" evidence="6">
    <location>
        <begin position="152"/>
        <end position="173"/>
    </location>
</feature>
<dbReference type="GO" id="GO:0030672">
    <property type="term" value="C:synaptic vesicle membrane"/>
    <property type="evidence" value="ECO:0007669"/>
    <property type="project" value="TreeGrafter"/>
</dbReference>
<dbReference type="GO" id="GO:0035249">
    <property type="term" value="P:synaptic transmission, glutamatergic"/>
    <property type="evidence" value="ECO:0007669"/>
    <property type="project" value="TreeGrafter"/>
</dbReference>
<dbReference type="GO" id="GO:0005313">
    <property type="term" value="F:L-glutamate transmembrane transporter activity"/>
    <property type="evidence" value="ECO:0007669"/>
    <property type="project" value="TreeGrafter"/>
</dbReference>
<feature type="transmembrane region" description="Helical" evidence="6">
    <location>
        <begin position="386"/>
        <end position="404"/>
    </location>
</feature>
<comment type="subcellular location">
    <subcellularLocation>
        <location evidence="1">Membrane</location>
        <topology evidence="1">Multi-pass membrane protein</topology>
    </subcellularLocation>
</comment>
<organism evidence="8 9">
    <name type="scientific">Steinernema glaseri</name>
    <dbReference type="NCBI Taxonomy" id="37863"/>
    <lineage>
        <taxon>Eukaryota</taxon>
        <taxon>Metazoa</taxon>
        <taxon>Ecdysozoa</taxon>
        <taxon>Nematoda</taxon>
        <taxon>Chromadorea</taxon>
        <taxon>Rhabditida</taxon>
        <taxon>Tylenchina</taxon>
        <taxon>Panagrolaimomorpha</taxon>
        <taxon>Strongyloidoidea</taxon>
        <taxon>Steinernematidae</taxon>
        <taxon>Steinernema</taxon>
    </lineage>
</organism>
<dbReference type="PANTHER" id="PTHR11662">
    <property type="entry name" value="SOLUTE CARRIER FAMILY 17"/>
    <property type="match status" value="1"/>
</dbReference>
<feature type="transmembrane region" description="Helical" evidence="6">
    <location>
        <begin position="472"/>
        <end position="494"/>
    </location>
</feature>
<evidence type="ECO:0000256" key="1">
    <source>
        <dbReference type="ARBA" id="ARBA00004141"/>
    </source>
</evidence>
<proteinExistence type="predicted"/>
<evidence type="ECO:0000256" key="4">
    <source>
        <dbReference type="ARBA" id="ARBA00023136"/>
    </source>
</evidence>
<feature type="transmembrane region" description="Helical" evidence="6">
    <location>
        <begin position="179"/>
        <end position="199"/>
    </location>
</feature>
<dbReference type="GO" id="GO:0060076">
    <property type="term" value="C:excitatory synapse"/>
    <property type="evidence" value="ECO:0007669"/>
    <property type="project" value="TreeGrafter"/>
</dbReference>
<dbReference type="InterPro" id="IPR011701">
    <property type="entry name" value="MFS"/>
</dbReference>
<dbReference type="SUPFAM" id="SSF103473">
    <property type="entry name" value="MFS general substrate transporter"/>
    <property type="match status" value="1"/>
</dbReference>
<dbReference type="FunFam" id="1.20.1250.20:FF:000781">
    <property type="entry name" value="Vesicular GLUtamate transporter"/>
    <property type="match status" value="1"/>
</dbReference>
<keyword evidence="4 6" id="KW-0472">Membrane</keyword>
<dbReference type="PANTHER" id="PTHR11662:SF206">
    <property type="entry name" value="MAJOR FACILITATOR SUPERFAMILY (MFS) PROFILE DOMAIN-CONTAINING PROTEIN-RELATED"/>
    <property type="match status" value="1"/>
</dbReference>
<feature type="transmembrane region" description="Helical" evidence="6">
    <location>
        <begin position="72"/>
        <end position="92"/>
    </location>
</feature>
<feature type="domain" description="Major facilitator superfamily (MFS) profile" evidence="7">
    <location>
        <begin position="73"/>
        <end position="499"/>
    </location>
</feature>
<dbReference type="AlphaFoldDB" id="A0A1I8AIH9"/>
<dbReference type="WBParaSite" id="L893_g6090.t2">
    <property type="protein sequence ID" value="L893_g6090.t2"/>
    <property type="gene ID" value="L893_g6090"/>
</dbReference>
<evidence type="ECO:0000256" key="6">
    <source>
        <dbReference type="SAM" id="Phobius"/>
    </source>
</evidence>
<keyword evidence="3 6" id="KW-1133">Transmembrane helix</keyword>
<dbReference type="FunFam" id="1.20.1250.20:FF:000226">
    <property type="entry name" value="Vesicular GLUtamate transporter"/>
    <property type="match status" value="1"/>
</dbReference>
<feature type="transmembrane region" description="Helical" evidence="6">
    <location>
        <begin position="311"/>
        <end position="329"/>
    </location>
</feature>
<dbReference type="Proteomes" id="UP000095287">
    <property type="component" value="Unplaced"/>
</dbReference>
<evidence type="ECO:0000313" key="8">
    <source>
        <dbReference type="Proteomes" id="UP000095287"/>
    </source>
</evidence>
<dbReference type="GO" id="GO:0098700">
    <property type="term" value="P:neurotransmitter loading into synaptic vesicle"/>
    <property type="evidence" value="ECO:0007669"/>
    <property type="project" value="TreeGrafter"/>
</dbReference>
<keyword evidence="8" id="KW-1185">Reference proteome</keyword>
<protein>
    <submittedName>
        <fullName evidence="9">MFS domain-containing protein</fullName>
    </submittedName>
</protein>
<dbReference type="InterPro" id="IPR036259">
    <property type="entry name" value="MFS_trans_sf"/>
</dbReference>
<feature type="compositionally biased region" description="Basic and acidic residues" evidence="5">
    <location>
        <begin position="584"/>
        <end position="605"/>
    </location>
</feature>
<dbReference type="GO" id="GO:0005326">
    <property type="term" value="F:neurotransmitter transmembrane transporter activity"/>
    <property type="evidence" value="ECO:0007669"/>
    <property type="project" value="TreeGrafter"/>
</dbReference>
<dbReference type="PROSITE" id="PS50850">
    <property type="entry name" value="MFS"/>
    <property type="match status" value="1"/>
</dbReference>
<dbReference type="GO" id="GO:0050803">
    <property type="term" value="P:regulation of synapse structure or activity"/>
    <property type="evidence" value="ECO:0007669"/>
    <property type="project" value="TreeGrafter"/>
</dbReference>
<feature type="transmembrane region" description="Helical" evidence="6">
    <location>
        <begin position="220"/>
        <end position="241"/>
    </location>
</feature>
<feature type="transmembrane region" description="Helical" evidence="6">
    <location>
        <begin position="349"/>
        <end position="374"/>
    </location>
</feature>
<feature type="transmembrane region" description="Helical" evidence="6">
    <location>
        <begin position="441"/>
        <end position="460"/>
    </location>
</feature>
<dbReference type="Pfam" id="PF07690">
    <property type="entry name" value="MFS_1"/>
    <property type="match status" value="1"/>
</dbReference>
<evidence type="ECO:0000256" key="3">
    <source>
        <dbReference type="ARBA" id="ARBA00022989"/>
    </source>
</evidence>
<feature type="region of interest" description="Disordered" evidence="5">
    <location>
        <begin position="555"/>
        <end position="607"/>
    </location>
</feature>
<evidence type="ECO:0000256" key="2">
    <source>
        <dbReference type="ARBA" id="ARBA00022692"/>
    </source>
</evidence>
<accession>A0A1I8AIH9</accession>
<reference evidence="9" key="1">
    <citation type="submission" date="2016-11" db="UniProtKB">
        <authorList>
            <consortium name="WormBaseParasite"/>
        </authorList>
    </citation>
    <scope>IDENTIFICATION</scope>
</reference>
<feature type="transmembrane region" description="Helical" evidence="6">
    <location>
        <begin position="410"/>
        <end position="429"/>
    </location>
</feature>
<dbReference type="InterPro" id="IPR050382">
    <property type="entry name" value="MFS_Na/Anion_cotransporter"/>
</dbReference>